<organism evidence="3 4">
    <name type="scientific">Lates japonicus</name>
    <name type="common">Japanese lates</name>
    <dbReference type="NCBI Taxonomy" id="270547"/>
    <lineage>
        <taxon>Eukaryota</taxon>
        <taxon>Metazoa</taxon>
        <taxon>Chordata</taxon>
        <taxon>Craniata</taxon>
        <taxon>Vertebrata</taxon>
        <taxon>Euteleostomi</taxon>
        <taxon>Actinopterygii</taxon>
        <taxon>Neopterygii</taxon>
        <taxon>Teleostei</taxon>
        <taxon>Neoteleostei</taxon>
        <taxon>Acanthomorphata</taxon>
        <taxon>Carangaria</taxon>
        <taxon>Carangaria incertae sedis</taxon>
        <taxon>Centropomidae</taxon>
        <taxon>Lates</taxon>
    </lineage>
</organism>
<evidence type="ECO:0000313" key="3">
    <source>
        <dbReference type="EMBL" id="GLD60245.1"/>
    </source>
</evidence>
<protein>
    <submittedName>
        <fullName evidence="3">WEB family protein At1g65010, chloroplastic isoform X3</fullName>
    </submittedName>
</protein>
<accession>A0AAD3MVG8</accession>
<feature type="region of interest" description="Disordered" evidence="2">
    <location>
        <begin position="582"/>
        <end position="620"/>
    </location>
</feature>
<evidence type="ECO:0000256" key="2">
    <source>
        <dbReference type="SAM" id="MobiDB-lite"/>
    </source>
</evidence>
<keyword evidence="1" id="KW-0175">Coiled coil</keyword>
<feature type="region of interest" description="Disordered" evidence="2">
    <location>
        <begin position="221"/>
        <end position="243"/>
    </location>
</feature>
<sequence length="676" mass="78190">MADGCRTYHENNTKFQSKVREFELEKKLRVKEIHYEKQQEDLHKLLMQHMELNSKLGARVLDMAELGAEMTRLRESVCLLSTAQSVSERNDTLERELEVDILVVREEKKNMTAKLTQLESLTERHRIDNENLWTAIQVLQENEKTFNEKNKTLAGEGESNQEEIECLRAAVRDLQCQVEDAQQLILNKDELIAKKDQEIAYNQQVIWKYCLFTSGPKPPCHDLKRHTSQEEDPEEQKDKCQQETPVAAVCDQVEEAQQNDSDKVELLQKLAEHEHLTEKLQTENKNLLATVQDLQESNNSLSDQCKTISAEFVLLESQTEKKQAEIDALQENERVINERNKNLTDEVERNQREIEHLTAAVRDLQCQVKVAQEEHSDKDEITQKLSPVESLLEEKQAEITKLTTALHEFQEKEEFMIEANNVVIMEMAQLESLRKKQVEEIKYLRFTVQDLQYQVDDGEERILIRDEQITKLKKEIASKQKTIEEWCTLTAEMRQSIRDLKDHLLMKQEEDILDGTQNFREESRACAEHTELEIFEEARDQTLQDTPSAEPQQLEVPSAEPQHLEVPFAEPQQLEVPFTEPQQLEVPSTEPQQLEVPSTEPQQLEASSAEPQQLEASSAEPQWRHRAKWLLKAGLQIGMGMLIPAAILTAKVTANCWDCGSLLEPYCNFPQGQHPF</sequence>
<feature type="coiled-coil region" evidence="1">
    <location>
        <begin position="263"/>
        <end position="412"/>
    </location>
</feature>
<reference evidence="3" key="1">
    <citation type="submission" date="2022-08" db="EMBL/GenBank/DDBJ databases">
        <title>Genome sequencing of akame (Lates japonicus).</title>
        <authorList>
            <person name="Hashiguchi Y."/>
            <person name="Takahashi H."/>
        </authorList>
    </citation>
    <scope>NUCLEOTIDE SEQUENCE</scope>
    <source>
        <strain evidence="3">Kochi</strain>
    </source>
</reference>
<dbReference type="Proteomes" id="UP001279410">
    <property type="component" value="Unassembled WGS sequence"/>
</dbReference>
<dbReference type="AlphaFoldDB" id="A0AAD3MVG8"/>
<dbReference type="EMBL" id="BRZM01000040">
    <property type="protein sequence ID" value="GLD60245.1"/>
    <property type="molecule type" value="Genomic_DNA"/>
</dbReference>
<name>A0AAD3MVG8_LATJO</name>
<comment type="caution">
    <text evidence="3">The sequence shown here is derived from an EMBL/GenBank/DDBJ whole genome shotgun (WGS) entry which is preliminary data.</text>
</comment>
<proteinExistence type="predicted"/>
<keyword evidence="4" id="KW-1185">Reference proteome</keyword>
<evidence type="ECO:0000313" key="4">
    <source>
        <dbReference type="Proteomes" id="UP001279410"/>
    </source>
</evidence>
<gene>
    <name evidence="3" type="ORF">AKAME5_001216900</name>
</gene>
<evidence type="ECO:0000256" key="1">
    <source>
        <dbReference type="SAM" id="Coils"/>
    </source>
</evidence>